<dbReference type="AlphaFoldDB" id="A0A915LKU9"/>
<evidence type="ECO:0000313" key="2">
    <source>
        <dbReference type="WBParaSite" id="scaffold13427_cov200.g16855"/>
    </source>
</evidence>
<dbReference type="SUPFAM" id="SSF49354">
    <property type="entry name" value="PapD-like"/>
    <property type="match status" value="1"/>
</dbReference>
<reference evidence="2" key="1">
    <citation type="submission" date="2022-11" db="UniProtKB">
        <authorList>
            <consortium name="WormBaseParasite"/>
        </authorList>
    </citation>
    <scope>IDENTIFICATION</scope>
</reference>
<dbReference type="InterPro" id="IPR013783">
    <property type="entry name" value="Ig-like_fold"/>
</dbReference>
<evidence type="ECO:0000313" key="1">
    <source>
        <dbReference type="Proteomes" id="UP000887561"/>
    </source>
</evidence>
<dbReference type="InterPro" id="IPR008962">
    <property type="entry name" value="PapD-like_sf"/>
</dbReference>
<organism evidence="1 2">
    <name type="scientific">Meloidogyne javanica</name>
    <name type="common">Root-knot nematode worm</name>
    <dbReference type="NCBI Taxonomy" id="6303"/>
    <lineage>
        <taxon>Eukaryota</taxon>
        <taxon>Metazoa</taxon>
        <taxon>Ecdysozoa</taxon>
        <taxon>Nematoda</taxon>
        <taxon>Chromadorea</taxon>
        <taxon>Rhabditida</taxon>
        <taxon>Tylenchina</taxon>
        <taxon>Tylenchomorpha</taxon>
        <taxon>Tylenchoidea</taxon>
        <taxon>Meloidogynidae</taxon>
        <taxon>Meloidogyninae</taxon>
        <taxon>Meloidogyne</taxon>
        <taxon>Meloidogyne incognita group</taxon>
    </lineage>
</organism>
<sequence length="204" mass="22727">MELDLVSRSSIEVSSLCFKDALHLAVDLEEPFNDDFLGIMENRWNLSCACVFPNNSIDHSKLYRFDVLECVDVNECIFEECPLNKRDVQILASGDNFVLSIINRANHRLGYKVTSDNSKFYRAGPAHGIARANTTTLIELKRLPGPISTDRIVVELSKTHLTASQVDPKTIIPHNQRGELRVQVNVKAVESTEANLPATTSDSA</sequence>
<proteinExistence type="predicted"/>
<dbReference type="WBParaSite" id="scaffold13427_cov200.g16855">
    <property type="protein sequence ID" value="scaffold13427_cov200.g16855"/>
    <property type="gene ID" value="scaffold13427_cov200.g16855"/>
</dbReference>
<keyword evidence="1" id="KW-1185">Reference proteome</keyword>
<accession>A0A915LKU9</accession>
<dbReference type="Proteomes" id="UP000887561">
    <property type="component" value="Unplaced"/>
</dbReference>
<dbReference type="Gene3D" id="2.60.40.10">
    <property type="entry name" value="Immunoglobulins"/>
    <property type="match status" value="1"/>
</dbReference>
<protein>
    <submittedName>
        <fullName evidence="2">Major sperm protein</fullName>
    </submittedName>
</protein>
<name>A0A915LKU9_MELJA</name>